<accession>A0ABN7SD33</accession>
<name>A0ABN7SD33_OIKDI</name>
<sequence length="341" mass="39565">MMRHSLRSLMTVRSNFVFCIISLLAFIQLTRILVYSPQNEKDYLHSENYENESFVIPILLYGPNNQIEGLREALFIAETIKKKLILPAFFDHYTADTSRGLLSPDDVIDTFALERHFHVVHAGHKLSDLCDGKLEVVVDFSAGDFPKYRKKSLDWLGISDDQIKKARRFTFTSKNLSLPKFAQAVRQSISRFSNAKCIILENPFYLINWKEFSQDVNQINSSEYELGKEIVSATSRPLKLKQSAVDILKGMRIDKFGALHWRYDAKDFMKVRKDYEKVIQKIREIRVNPQLFCQSLKEHLKSAEIRVLIIFTPPSDEEFASVLKDSSSSESVHRRGYHQIY</sequence>
<dbReference type="Proteomes" id="UP001158576">
    <property type="component" value="Chromosome XSR"/>
</dbReference>
<organism evidence="1 2">
    <name type="scientific">Oikopleura dioica</name>
    <name type="common">Tunicate</name>
    <dbReference type="NCBI Taxonomy" id="34765"/>
    <lineage>
        <taxon>Eukaryota</taxon>
        <taxon>Metazoa</taxon>
        <taxon>Chordata</taxon>
        <taxon>Tunicata</taxon>
        <taxon>Appendicularia</taxon>
        <taxon>Copelata</taxon>
        <taxon>Oikopleuridae</taxon>
        <taxon>Oikopleura</taxon>
    </lineage>
</organism>
<evidence type="ECO:0000313" key="2">
    <source>
        <dbReference type="Proteomes" id="UP001158576"/>
    </source>
</evidence>
<dbReference type="EMBL" id="OU015569">
    <property type="protein sequence ID" value="CAG5098006.1"/>
    <property type="molecule type" value="Genomic_DNA"/>
</dbReference>
<protein>
    <submittedName>
        <fullName evidence="1">Oidioi.mRNA.OKI2018_I69.XSR.g15327.t1.cds</fullName>
    </submittedName>
</protein>
<evidence type="ECO:0000313" key="1">
    <source>
        <dbReference type="EMBL" id="CAG5098006.1"/>
    </source>
</evidence>
<proteinExistence type="predicted"/>
<keyword evidence="2" id="KW-1185">Reference proteome</keyword>
<gene>
    <name evidence="1" type="ORF">OKIOD_LOCUS6885</name>
</gene>
<reference evidence="1 2" key="1">
    <citation type="submission" date="2021-04" db="EMBL/GenBank/DDBJ databases">
        <authorList>
            <person name="Bliznina A."/>
        </authorList>
    </citation>
    <scope>NUCLEOTIDE SEQUENCE [LARGE SCALE GENOMIC DNA]</scope>
</reference>